<dbReference type="OrthoDB" id="74529at2759"/>
<dbReference type="STRING" id="4795.A0A225WTL1"/>
<gene>
    <name evidence="1" type="ORF">PHMEG_0005347</name>
</gene>
<accession>A0A225WTL1</accession>
<dbReference type="InterPro" id="IPR052050">
    <property type="entry name" value="SecEffector_AnkRepeat"/>
</dbReference>
<dbReference type="InterPro" id="IPR036770">
    <property type="entry name" value="Ankyrin_rpt-contain_sf"/>
</dbReference>
<evidence type="ECO:0000313" key="2">
    <source>
        <dbReference type="Proteomes" id="UP000198211"/>
    </source>
</evidence>
<dbReference type="EMBL" id="NBNE01000343">
    <property type="protein sequence ID" value="OWZ20260.1"/>
    <property type="molecule type" value="Genomic_DNA"/>
</dbReference>
<sequence length="543" mass="61424">MVKSCEARGPLRCQVDGAVALGSLSWCKLLQPLGRLEILQFFKDNGNPPRRDRGRALRDEIATDVGHVVRWGGGDMVKAAFVVRREVVKRLFSVLMVANYKLNQDILEYEMSDNEEKTPIQVKIVGRGVLVLAPWNRLESIVRGLFELEDARSWKSVGELTRGDPGGFMTMAVRGGHLSIIKCTIKWLVENHFVTTKDDACMELAVSKTVRLNRLCIVEFLIEHKLWSGPDLCFEFCRFAIARKLYDQYWRNFRASCYFPLPHPPRKCSGQWISREILVSAMQRENLEFVKWVYESFSPYVYLESLCINAVAKRGDLLLLIYLHQISAVKCCEQHAKKAKSTPRFRLVCTTEAMDQAAACNHLDVVKWLHTNRNEGCTTRAIDVAAGNGHLNVATNDAARNGHLVVVKWCGRHRSEACSTEAMDGAASEGHLEVIKWFYANGHGCTSDAMDKAARHVHFAVVKWLHKHNPVCTTNAMDGATSYGHLKIVQLLHDNRMEGCTNAAMDATRSLAVIEWLHQNRTEGCTTDAMDAEYIDFKVLRWL</sequence>
<organism evidence="1 2">
    <name type="scientific">Phytophthora megakarya</name>
    <dbReference type="NCBI Taxonomy" id="4795"/>
    <lineage>
        <taxon>Eukaryota</taxon>
        <taxon>Sar</taxon>
        <taxon>Stramenopiles</taxon>
        <taxon>Oomycota</taxon>
        <taxon>Peronosporomycetes</taxon>
        <taxon>Peronosporales</taxon>
        <taxon>Peronosporaceae</taxon>
        <taxon>Phytophthora</taxon>
    </lineage>
</organism>
<comment type="caution">
    <text evidence="1">The sequence shown here is derived from an EMBL/GenBank/DDBJ whole genome shotgun (WGS) entry which is preliminary data.</text>
</comment>
<evidence type="ECO:0000313" key="1">
    <source>
        <dbReference type="EMBL" id="OWZ20260.1"/>
    </source>
</evidence>
<dbReference type="AlphaFoldDB" id="A0A225WTL1"/>
<dbReference type="Proteomes" id="UP000198211">
    <property type="component" value="Unassembled WGS sequence"/>
</dbReference>
<name>A0A225WTL1_9STRA</name>
<dbReference type="PANTHER" id="PTHR46586:SF3">
    <property type="entry name" value="ANKYRIN REPEAT-CONTAINING PROTEIN"/>
    <property type="match status" value="1"/>
</dbReference>
<protein>
    <recommendedName>
        <fullName evidence="3">Ankyrin repeat-containing domain</fullName>
    </recommendedName>
</protein>
<reference evidence="2" key="1">
    <citation type="submission" date="2017-03" db="EMBL/GenBank/DDBJ databases">
        <title>Phytopthora megakarya and P. palmivora, two closely related causual agents of cacao black pod achieved similar genome size and gene model numbers by different mechanisms.</title>
        <authorList>
            <person name="Ali S."/>
            <person name="Shao J."/>
            <person name="Larry D.J."/>
            <person name="Kronmiller B."/>
            <person name="Shen D."/>
            <person name="Strem M.D."/>
            <person name="Melnick R.L."/>
            <person name="Guiltinan M.J."/>
            <person name="Tyler B.M."/>
            <person name="Meinhardt L.W."/>
            <person name="Bailey B.A."/>
        </authorList>
    </citation>
    <scope>NUCLEOTIDE SEQUENCE [LARGE SCALE GENOMIC DNA]</scope>
    <source>
        <strain evidence="2">zdho120</strain>
    </source>
</reference>
<dbReference type="Gene3D" id="1.25.40.20">
    <property type="entry name" value="Ankyrin repeat-containing domain"/>
    <property type="match status" value="2"/>
</dbReference>
<evidence type="ECO:0008006" key="3">
    <source>
        <dbReference type="Google" id="ProtNLM"/>
    </source>
</evidence>
<dbReference type="SUPFAM" id="SSF48403">
    <property type="entry name" value="Ankyrin repeat"/>
    <property type="match status" value="1"/>
</dbReference>
<dbReference type="PANTHER" id="PTHR46586">
    <property type="entry name" value="ANKYRIN REPEAT-CONTAINING PROTEIN"/>
    <property type="match status" value="1"/>
</dbReference>
<proteinExistence type="predicted"/>
<keyword evidence="2" id="KW-1185">Reference proteome</keyword>